<dbReference type="Gene3D" id="2.120.10.30">
    <property type="entry name" value="TolB, C-terminal domain"/>
    <property type="match status" value="3"/>
</dbReference>
<feature type="domain" description="Strictosidine synthase conserved region" evidence="7">
    <location>
        <begin position="537"/>
        <end position="624"/>
    </location>
</feature>
<keyword evidence="4" id="KW-0325">Glycoprotein</keyword>
<sequence>MNSLLRDASCVSGTDVPSGGEALKADSTLPTCAEMTANWEEEFFSSLSASTSENLPDDESDEDIIEVNAASKEPRVKSLKEAMVILEDVTEYLTGENLSETANDLSKVLSNIQSTWLSRKLKASVQRDKTGRLMADHPKTGKMELLMDGLYFAKGVQISAEGDQLLVVEYAASRIMKYVYEEFCSLLHLLVRTYAMIGITLKGSIKENQKCLLTTSLDIRTTFAQASSSGGYWVGMSMVFTDFDDLLMFAYPRARNLLAKVFYLPWLVDFAGRNHGLMLELDRNGGITRSFHDPTGRVVPGHISGVHDDGGVPYLGDKTGRLMANHPKTGKMELLMDGLYFAKGVQISAEGDQLLVVEYAASRIMKGVTGMLITLFLLILSALDVLFFFLPTSNFEPKAVSVFEKTRPKFEGALEVNSILAKTQKLYEGDLVGPESIAADSTGTLYAGLADGRIVKLEGDKVIDVVRTGKEVANCGTPEAEPTCGRPLGMRFDKYGINLIVADAYLGLLEVNPTARTVSTLVPPSPGIDGRAFRFVNDLDIARDGTIYFTDSSSKWQRRQLHYSILEGDNTGRLMAYHPKTGEMEVLMDGLHFANGVQIAPEGDHVLVSETGTLRIMKYYIKGENEGKSEVFAQNLPGFPDNIRLSSKGGYWVGIATVRTDFFDLFQLYARAKSFTAKVFSLPWLIGKTSRNYGLLLELDENGHITRSFHDPTGSVIPGFLSEVHDDGDVLFFGSFRSPFVGRLELKD</sequence>
<dbReference type="Pfam" id="PF20067">
    <property type="entry name" value="SSL_N"/>
    <property type="match status" value="1"/>
</dbReference>
<keyword evidence="2" id="KW-0597">Phosphoprotein</keyword>
<feature type="transmembrane region" description="Helical" evidence="6">
    <location>
        <begin position="368"/>
        <end position="390"/>
    </location>
</feature>
<dbReference type="SUPFAM" id="SSF63829">
    <property type="entry name" value="Calcium-dependent phosphotriesterase"/>
    <property type="match status" value="2"/>
</dbReference>
<accession>A0A2B4RKT6</accession>
<dbReference type="Pfam" id="PF03088">
    <property type="entry name" value="Str_synth"/>
    <property type="match status" value="3"/>
</dbReference>
<evidence type="ECO:0000256" key="3">
    <source>
        <dbReference type="ARBA" id="ARBA00022729"/>
    </source>
</evidence>
<evidence type="ECO:0000256" key="5">
    <source>
        <dbReference type="SAM" id="MobiDB-lite"/>
    </source>
</evidence>
<keyword evidence="6" id="KW-0812">Transmembrane</keyword>
<protein>
    <submittedName>
        <fullName evidence="8">Adipocyte plasma membrane-associated protein</fullName>
    </submittedName>
</protein>
<feature type="domain" description="Strictosidine synthase conserved region" evidence="7">
    <location>
        <begin position="123"/>
        <end position="181"/>
    </location>
</feature>
<keyword evidence="9" id="KW-1185">Reference proteome</keyword>
<comment type="caution">
    <text evidence="8">The sequence shown here is derived from an EMBL/GenBank/DDBJ whole genome shotgun (WGS) entry which is preliminary data.</text>
</comment>
<dbReference type="Proteomes" id="UP000225706">
    <property type="component" value="Unassembled WGS sequence"/>
</dbReference>
<keyword evidence="6" id="KW-1133">Transmembrane helix</keyword>
<evidence type="ECO:0000313" key="9">
    <source>
        <dbReference type="Proteomes" id="UP000225706"/>
    </source>
</evidence>
<dbReference type="EMBL" id="LSMT01000506">
    <property type="protein sequence ID" value="PFX16967.1"/>
    <property type="molecule type" value="Genomic_DNA"/>
</dbReference>
<gene>
    <name evidence="8" type="primary">APMAP</name>
    <name evidence="8" type="ORF">AWC38_SpisGene18735</name>
</gene>
<keyword evidence="3" id="KW-0732">Signal</keyword>
<evidence type="ECO:0000256" key="4">
    <source>
        <dbReference type="ARBA" id="ARBA00023180"/>
    </source>
</evidence>
<evidence type="ECO:0000256" key="1">
    <source>
        <dbReference type="ARBA" id="ARBA00009191"/>
    </source>
</evidence>
<keyword evidence="6" id="KW-0472">Membrane</keyword>
<evidence type="ECO:0000256" key="6">
    <source>
        <dbReference type="SAM" id="Phobius"/>
    </source>
</evidence>
<dbReference type="GO" id="GO:0016787">
    <property type="term" value="F:hydrolase activity"/>
    <property type="evidence" value="ECO:0007669"/>
    <property type="project" value="TreeGrafter"/>
</dbReference>
<dbReference type="STRING" id="50429.A0A2B4RKT6"/>
<dbReference type="OrthoDB" id="5984635at2759"/>
<comment type="similarity">
    <text evidence="1">Belongs to the strictosidine synthase family.</text>
</comment>
<feature type="domain" description="Strictosidine synthase conserved region" evidence="7">
    <location>
        <begin position="315"/>
        <end position="366"/>
    </location>
</feature>
<feature type="region of interest" description="Disordered" evidence="5">
    <location>
        <begin position="1"/>
        <end position="24"/>
    </location>
</feature>
<dbReference type="GO" id="GO:0012505">
    <property type="term" value="C:endomembrane system"/>
    <property type="evidence" value="ECO:0007669"/>
    <property type="project" value="TreeGrafter"/>
</dbReference>
<proteinExistence type="inferred from homology"/>
<name>A0A2B4RKT6_STYPI</name>
<dbReference type="PANTHER" id="PTHR10426">
    <property type="entry name" value="STRICTOSIDINE SYNTHASE-RELATED"/>
    <property type="match status" value="1"/>
</dbReference>
<dbReference type="InterPro" id="IPR018119">
    <property type="entry name" value="Strictosidine_synth_cons-reg"/>
</dbReference>
<organism evidence="8 9">
    <name type="scientific">Stylophora pistillata</name>
    <name type="common">Smooth cauliflower coral</name>
    <dbReference type="NCBI Taxonomy" id="50429"/>
    <lineage>
        <taxon>Eukaryota</taxon>
        <taxon>Metazoa</taxon>
        <taxon>Cnidaria</taxon>
        <taxon>Anthozoa</taxon>
        <taxon>Hexacorallia</taxon>
        <taxon>Scleractinia</taxon>
        <taxon>Astrocoeniina</taxon>
        <taxon>Pocilloporidae</taxon>
        <taxon>Stylophora</taxon>
    </lineage>
</organism>
<dbReference type="PANTHER" id="PTHR10426:SF88">
    <property type="entry name" value="ADIPOCYTE PLASMA MEMBRANE-ASSOCIATED PROTEIN HEMOMUCIN-RELATED"/>
    <property type="match status" value="1"/>
</dbReference>
<evidence type="ECO:0000256" key="2">
    <source>
        <dbReference type="ARBA" id="ARBA00022553"/>
    </source>
</evidence>
<dbReference type="InterPro" id="IPR011042">
    <property type="entry name" value="6-blade_b-propeller_TolB-like"/>
</dbReference>
<evidence type="ECO:0000313" key="8">
    <source>
        <dbReference type="EMBL" id="PFX16967.1"/>
    </source>
</evidence>
<dbReference type="AlphaFoldDB" id="A0A2B4RKT6"/>
<dbReference type="FunFam" id="2.120.10.30:FF:000032">
    <property type="entry name" value="Protein STRICTOSIDINE SYNTHASE-LIKE 13"/>
    <property type="match status" value="1"/>
</dbReference>
<reference evidence="9" key="1">
    <citation type="journal article" date="2017" name="bioRxiv">
        <title>Comparative analysis of the genomes of Stylophora pistillata and Acropora digitifera provides evidence for extensive differences between species of corals.</title>
        <authorList>
            <person name="Voolstra C.R."/>
            <person name="Li Y."/>
            <person name="Liew Y.J."/>
            <person name="Baumgarten S."/>
            <person name="Zoccola D."/>
            <person name="Flot J.-F."/>
            <person name="Tambutte S."/>
            <person name="Allemand D."/>
            <person name="Aranda M."/>
        </authorList>
    </citation>
    <scope>NUCLEOTIDE SEQUENCE [LARGE SCALE GENOMIC DNA]</scope>
</reference>
<evidence type="ECO:0000259" key="7">
    <source>
        <dbReference type="Pfam" id="PF03088"/>
    </source>
</evidence>